<dbReference type="GO" id="GO:0019432">
    <property type="term" value="P:triglyceride biosynthetic process"/>
    <property type="evidence" value="ECO:0007669"/>
    <property type="project" value="TreeGrafter"/>
</dbReference>
<dbReference type="Pfam" id="PF01553">
    <property type="entry name" value="Acyltransferase"/>
    <property type="match status" value="1"/>
</dbReference>
<protein>
    <recommendedName>
        <fullName evidence="8">Fatty acyl-CoA reductase</fullName>
    </recommendedName>
</protein>
<evidence type="ECO:0000313" key="6">
    <source>
        <dbReference type="EMBL" id="KAG2222121.1"/>
    </source>
</evidence>
<name>A0A8H7S5U1_9FUNG</name>
<feature type="region of interest" description="Disordered" evidence="2">
    <location>
        <begin position="1022"/>
        <end position="1073"/>
    </location>
</feature>
<feature type="compositionally biased region" description="Polar residues" evidence="2">
    <location>
        <begin position="1"/>
        <end position="20"/>
    </location>
</feature>
<evidence type="ECO:0000256" key="2">
    <source>
        <dbReference type="SAM" id="MobiDB-lite"/>
    </source>
</evidence>
<feature type="region of interest" description="Disordered" evidence="2">
    <location>
        <begin position="1641"/>
        <end position="1662"/>
    </location>
</feature>
<evidence type="ECO:0000259" key="5">
    <source>
        <dbReference type="Pfam" id="PF19277"/>
    </source>
</evidence>
<dbReference type="GO" id="GO:0008654">
    <property type="term" value="P:phospholipid biosynthetic process"/>
    <property type="evidence" value="ECO:0007669"/>
    <property type="project" value="TreeGrafter"/>
</dbReference>
<feature type="compositionally biased region" description="Polar residues" evidence="2">
    <location>
        <begin position="100"/>
        <end position="113"/>
    </location>
</feature>
<feature type="region of interest" description="Disordered" evidence="2">
    <location>
        <begin position="601"/>
        <end position="626"/>
    </location>
</feature>
<feature type="region of interest" description="Disordered" evidence="2">
    <location>
        <begin position="1116"/>
        <end position="1168"/>
    </location>
</feature>
<dbReference type="Proteomes" id="UP000646827">
    <property type="component" value="Unassembled WGS sequence"/>
</dbReference>
<dbReference type="Pfam" id="PF19277">
    <property type="entry name" value="GPAT_C"/>
    <property type="match status" value="1"/>
</dbReference>
<keyword evidence="7" id="KW-1185">Reference proteome</keyword>
<dbReference type="InterPro" id="IPR002123">
    <property type="entry name" value="Plipid/glycerol_acylTrfase"/>
</dbReference>
<feature type="compositionally biased region" description="Low complexity" evidence="2">
    <location>
        <begin position="460"/>
        <end position="494"/>
    </location>
</feature>
<comment type="subcellular location">
    <subcellularLocation>
        <location evidence="1">Endomembrane system</location>
        <topology evidence="1">Peripheral membrane protein</topology>
    </subcellularLocation>
</comment>
<dbReference type="PANTHER" id="PTHR12563">
    <property type="entry name" value="GLYCEROL-3-PHOSPHATE ACYLTRANSFERASE"/>
    <property type="match status" value="1"/>
</dbReference>
<dbReference type="InterPro" id="IPR036291">
    <property type="entry name" value="NAD(P)-bd_dom_sf"/>
</dbReference>
<dbReference type="GO" id="GO:0004366">
    <property type="term" value="F:glycerol-3-phosphate O-acyltransferase activity"/>
    <property type="evidence" value="ECO:0007669"/>
    <property type="project" value="TreeGrafter"/>
</dbReference>
<reference evidence="6 7" key="1">
    <citation type="submission" date="2020-12" db="EMBL/GenBank/DDBJ databases">
        <title>Metabolic potential, ecology and presence of endohyphal bacteria is reflected in genomic diversity of Mucoromycotina.</title>
        <authorList>
            <person name="Muszewska A."/>
            <person name="Okrasinska A."/>
            <person name="Steczkiewicz K."/>
            <person name="Drgas O."/>
            <person name="Orlowska M."/>
            <person name="Perlinska-Lenart U."/>
            <person name="Aleksandrzak-Piekarczyk T."/>
            <person name="Szatraj K."/>
            <person name="Zielenkiewicz U."/>
            <person name="Pilsyk S."/>
            <person name="Malc E."/>
            <person name="Mieczkowski P."/>
            <person name="Kruszewska J.S."/>
            <person name="Biernat P."/>
            <person name="Pawlowska J."/>
        </authorList>
    </citation>
    <scope>NUCLEOTIDE SEQUENCE [LARGE SCALE GENOMIC DNA]</scope>
    <source>
        <strain evidence="6 7">CBS 142.35</strain>
    </source>
</reference>
<accession>A0A8H7S5U1</accession>
<feature type="region of interest" description="Disordered" evidence="2">
    <location>
        <begin position="1"/>
        <end position="124"/>
    </location>
</feature>
<feature type="compositionally biased region" description="Polar residues" evidence="2">
    <location>
        <begin position="504"/>
        <end position="515"/>
    </location>
</feature>
<organism evidence="6 7">
    <name type="scientific">Circinella minor</name>
    <dbReference type="NCBI Taxonomy" id="1195481"/>
    <lineage>
        <taxon>Eukaryota</taxon>
        <taxon>Fungi</taxon>
        <taxon>Fungi incertae sedis</taxon>
        <taxon>Mucoromycota</taxon>
        <taxon>Mucoromycotina</taxon>
        <taxon>Mucoromycetes</taxon>
        <taxon>Mucorales</taxon>
        <taxon>Lichtheimiaceae</taxon>
        <taxon>Circinella</taxon>
    </lineage>
</organism>
<dbReference type="InterPro" id="IPR013120">
    <property type="entry name" value="FAR_NAD-bd"/>
</dbReference>
<feature type="domain" description="GPAT/DHAPAT C-terminal" evidence="5">
    <location>
        <begin position="1170"/>
        <end position="1498"/>
    </location>
</feature>
<proteinExistence type="predicted"/>
<feature type="domain" description="Phospholipid/glycerol acyltransferase" evidence="3">
    <location>
        <begin position="895"/>
        <end position="1018"/>
    </location>
</feature>
<sequence length="1662" mass="187426">MSEVPTISITNPELESQDLSLKSPITPSPPPSPTVFDVVKNMEALDRDDMTEEVTTTTTTTLEDFPEIPPNDNEKQTNQVFTDALKEEEQQEEPTTPEPSRSQKQQKMESSMEQENHGQDQQQQQASFLNIREFYYNKSVLLTGATGFVGKALLWKLLSLDVGKIFILLRSGQRRPGSAFQRMKEDILTNKAFVALRRSMGPTKFDRMIKDKVYAIEGDLAMPGLGLSEEDRKTLVKYTNLVLHCGATVDGNERLDMAMKVNVLGTLNLIELANECMTLAGFIHMSPLQMTSGLVYEDHLLPIPSEDSPHTILSTILSSTFEDLPTLFEEYKQFYPDTYLFSKCLIEHLIISEIERKRNNGGYQYPIAIMRSSPIGPSAIEPLVGWADGVNGANGTLLLTGRGVKVIQPGNGNVNADIVPVDFAVRMILGCAASMIPPSSSNDFNTPITNIDAFNDQRNSTPTPSSIISSSPTTPTTTTTTTPSSTRDSGSSSTARRDTGRLSMGSQSSSKATSVALQPSIEGPMGNTFPYMYHITTANLRCLPWRIAYEPIRQYWTKSTKINLTPAQNYFTNNNMNGGLNRARTVMNSIRSYMGNTNNGSVPIPPVITPTSSTDRARKRQSGQRLSRQIDKATKLSWTMKSFYKPTTTTTTMDMNAMGLRRHLQKSNVTELDPYHIVPEDADFNYWVNYFMNASYGIHYFIHMESDLRLPVPLSGWRCALQSYDFVQGNDSVRLIDRPATSVVFSPDQITRRIQRMVEQVKLTLGNNHYSRTQHDDERWLGDMDDSLDDWSQDGAIFSSDKENRMMLGKWRKKVGNNDDRVKIVVLNDKRVNQAISQITLNAGVQKQTAANEAIKILVRMSERTQLQFVWFASYFLKNLFDDMFDNVRIQEESIRRIQHATLGKRVVYVPVAKSILDPLLVWYIAIRYHLPVPAFACDEALSSLGPISDIYRLAGAYYIKRDKHKRSPLNSAVMAAYTQVLLREHGALSICMDKTRSRTGKYQEPFDDGLIDMVVESTLQSNQTRSPAVSRVASLESNNNNNNNNMNNMNGNSPPASPDTPTSSIGSPTMSVDSTIISNNGLRKVHKDVFIVPINITYENMPELPILLDQLLDQPQTKQQQQQQQLSQQSQQQRSNSMPTPPSSQIQNVMRPSEAKDKRNRLLDGSDTQRTFGRVLMGIGPLVSVQDAAEQLQRSSSGSVNDPTEESILVKKITKEIQSSQRKALIVSPVSLVASIILYGRATGGVCFGKMKDMAEWLRAEVIMREFQIDWQEGEDIDAVVLYAFRLLDETKNIIIEGKEITDDTNIRVNDHADNVMTLSYYANQAIDVFLLDAFFAVVYLSFTEEKVIEDEFMDRFRFLVQMLEREFVLSWDIDQQFNIILNMYEVRKVIRRTKTSENSTCYLQLLANMESNPVRYEQLIFLASLLYPTIDTYWITSCSLSALDVVPMLPRSIVPLLAQWIATHLITGRRTIYREVLSTESSRTAADVFMTLGFLTEIQSKEKLSPDAQILLHELGIPTTETLIQLSGQSNEVDSQTEISPVDPEGMMKALMAQIQMNRANSNMADLCQQIDTYRLGAMTQRETFQNKQVFQKCLKQIKGILQASRTGFAKKRNVELPENEEKLVQLVYALRTRNHVPTSVDRSNLKSTRRVSEAYNLRH</sequence>
<evidence type="ECO:0008006" key="8">
    <source>
        <dbReference type="Google" id="ProtNLM"/>
    </source>
</evidence>
<dbReference type="GO" id="GO:0012505">
    <property type="term" value="C:endomembrane system"/>
    <property type="evidence" value="ECO:0007669"/>
    <property type="project" value="UniProtKB-SubCell"/>
</dbReference>
<dbReference type="GO" id="GO:0006072">
    <property type="term" value="P:glycerol-3-phosphate metabolic process"/>
    <property type="evidence" value="ECO:0007669"/>
    <property type="project" value="TreeGrafter"/>
</dbReference>
<dbReference type="PANTHER" id="PTHR12563:SF17">
    <property type="entry name" value="DIHYDROXYACETONE PHOSPHATE ACYLTRANSFERASE"/>
    <property type="match status" value="1"/>
</dbReference>
<dbReference type="SUPFAM" id="SSF51735">
    <property type="entry name" value="NAD(P)-binding Rossmann-fold domains"/>
    <property type="match status" value="1"/>
</dbReference>
<dbReference type="GO" id="GO:0006631">
    <property type="term" value="P:fatty acid metabolic process"/>
    <property type="evidence" value="ECO:0007669"/>
    <property type="project" value="TreeGrafter"/>
</dbReference>
<dbReference type="Pfam" id="PF07993">
    <property type="entry name" value="NAD_binding_4"/>
    <property type="match status" value="1"/>
</dbReference>
<feature type="compositionally biased region" description="Low complexity" evidence="2">
    <location>
        <begin position="1116"/>
        <end position="1134"/>
    </location>
</feature>
<evidence type="ECO:0000256" key="1">
    <source>
        <dbReference type="ARBA" id="ARBA00004184"/>
    </source>
</evidence>
<feature type="region of interest" description="Disordered" evidence="2">
    <location>
        <begin position="447"/>
        <end position="515"/>
    </location>
</feature>
<feature type="compositionally biased region" description="Polar residues" evidence="2">
    <location>
        <begin position="1135"/>
        <end position="1151"/>
    </location>
</feature>
<comment type="caution">
    <text evidence="6">The sequence shown here is derived from an EMBL/GenBank/DDBJ whole genome shotgun (WGS) entry which is preliminary data.</text>
</comment>
<dbReference type="Gene3D" id="3.40.50.720">
    <property type="entry name" value="NAD(P)-binding Rossmann-like Domain"/>
    <property type="match status" value="1"/>
</dbReference>
<dbReference type="EMBL" id="JAEPRB010000091">
    <property type="protein sequence ID" value="KAG2222121.1"/>
    <property type="molecule type" value="Genomic_DNA"/>
</dbReference>
<feature type="compositionally biased region" description="Low complexity" evidence="2">
    <location>
        <begin position="1039"/>
        <end position="1065"/>
    </location>
</feature>
<evidence type="ECO:0000259" key="3">
    <source>
        <dbReference type="Pfam" id="PF01553"/>
    </source>
</evidence>
<dbReference type="GO" id="GO:0031966">
    <property type="term" value="C:mitochondrial membrane"/>
    <property type="evidence" value="ECO:0007669"/>
    <property type="project" value="TreeGrafter"/>
</dbReference>
<dbReference type="InterPro" id="IPR022284">
    <property type="entry name" value="GPAT/DHAPAT"/>
</dbReference>
<gene>
    <name evidence="6" type="ORF">INT45_007557</name>
</gene>
<evidence type="ECO:0000259" key="4">
    <source>
        <dbReference type="Pfam" id="PF07993"/>
    </source>
</evidence>
<feature type="compositionally biased region" description="Basic and acidic residues" evidence="2">
    <location>
        <begin position="1154"/>
        <end position="1165"/>
    </location>
</feature>
<feature type="domain" description="Thioester reductase (TE)" evidence="4">
    <location>
        <begin position="142"/>
        <end position="428"/>
    </location>
</feature>
<evidence type="ECO:0000313" key="7">
    <source>
        <dbReference type="Proteomes" id="UP000646827"/>
    </source>
</evidence>
<dbReference type="InterPro" id="IPR045520">
    <property type="entry name" value="GPAT/DHAPAT_C"/>
</dbReference>
<dbReference type="OrthoDB" id="429813at2759"/>